<accession>A0A9X3FQZ9</accession>
<keyword evidence="2" id="KW-1185">Reference proteome</keyword>
<evidence type="ECO:0000313" key="2">
    <source>
        <dbReference type="Proteomes" id="UP001146670"/>
    </source>
</evidence>
<evidence type="ECO:0000313" key="1">
    <source>
        <dbReference type="EMBL" id="MCZ0725005.1"/>
    </source>
</evidence>
<proteinExistence type="predicted"/>
<name>A0A9X3FQZ9_9LACT</name>
<dbReference type="Proteomes" id="UP001146670">
    <property type="component" value="Unassembled WGS sequence"/>
</dbReference>
<organism evidence="1 2">
    <name type="scientific">Aerococcus kribbianus</name>
    <dbReference type="NCBI Taxonomy" id="2999064"/>
    <lineage>
        <taxon>Bacteria</taxon>
        <taxon>Bacillati</taxon>
        <taxon>Bacillota</taxon>
        <taxon>Bacilli</taxon>
        <taxon>Lactobacillales</taxon>
        <taxon>Aerococcaceae</taxon>
        <taxon>Aerococcus</taxon>
    </lineage>
</organism>
<dbReference type="RefSeq" id="WP_268751330.1">
    <property type="nucleotide sequence ID" value="NZ_JAPRFQ010000001.1"/>
</dbReference>
<reference evidence="1" key="1">
    <citation type="submission" date="2022-12" db="EMBL/GenBank/DDBJ databases">
        <title>Description and comparative metabolic analysis of Aerococcus sp. nov., isolated from the feces of a pig.</title>
        <authorList>
            <person name="Chang Y.-H."/>
        </authorList>
    </citation>
    <scope>NUCLEOTIDE SEQUENCE</scope>
    <source>
        <strain evidence="1">YH-aer222</strain>
    </source>
</reference>
<gene>
    <name evidence="1" type="ORF">OW157_00300</name>
</gene>
<dbReference type="AlphaFoldDB" id="A0A9X3FQZ9"/>
<dbReference type="EMBL" id="JAPRFR010000001">
    <property type="protein sequence ID" value="MCZ0725005.1"/>
    <property type="molecule type" value="Genomic_DNA"/>
</dbReference>
<sequence>MKISVSDRAHDYVVSEIGLEPGQGLNFTSKVYGATEIHDGFSVAIHVKDPQNEAILAQEEKDGIIYFTSQEDDWFFAGHDFAVDFDPDKENFVYRFPNA</sequence>
<protein>
    <submittedName>
        <fullName evidence="1">Iron-sulfur cluster biosynthesis protein</fullName>
    </submittedName>
</protein>
<comment type="caution">
    <text evidence="1">The sequence shown here is derived from an EMBL/GenBank/DDBJ whole genome shotgun (WGS) entry which is preliminary data.</text>
</comment>